<accession>A0A1Y3DWF6</accession>
<evidence type="ECO:0000313" key="4">
    <source>
        <dbReference type="Proteomes" id="UP000195012"/>
    </source>
</evidence>
<dbReference type="AlphaFoldDB" id="A0A1Y3DWF6"/>
<evidence type="ECO:0000256" key="2">
    <source>
        <dbReference type="SAM" id="Phobius"/>
    </source>
</evidence>
<dbReference type="OrthoDB" id="381036at2759"/>
<comment type="caution">
    <text evidence="3">The sequence shown here is derived from an EMBL/GenBank/DDBJ whole genome shotgun (WGS) entry which is preliminary data.</text>
</comment>
<feature type="region of interest" description="Disordered" evidence="1">
    <location>
        <begin position="78"/>
        <end position="103"/>
    </location>
</feature>
<organism evidence="3 4">
    <name type="scientific">Plasmodium knowlesi</name>
    <dbReference type="NCBI Taxonomy" id="5850"/>
    <lineage>
        <taxon>Eukaryota</taxon>
        <taxon>Sar</taxon>
        <taxon>Alveolata</taxon>
        <taxon>Apicomplexa</taxon>
        <taxon>Aconoidasida</taxon>
        <taxon>Haemosporida</taxon>
        <taxon>Plasmodiidae</taxon>
        <taxon>Plasmodium</taxon>
        <taxon>Plasmodium (Plasmodium)</taxon>
    </lineage>
</organism>
<keyword evidence="2" id="KW-1133">Transmembrane helix</keyword>
<evidence type="ECO:0000256" key="1">
    <source>
        <dbReference type="SAM" id="MobiDB-lite"/>
    </source>
</evidence>
<protein>
    <submittedName>
        <fullName evidence="3">Uncharacterized protein</fullName>
    </submittedName>
</protein>
<dbReference type="Proteomes" id="UP000195012">
    <property type="component" value="Unassembled WGS sequence"/>
</dbReference>
<dbReference type="VEuPathDB" id="PlasmoDB:PKA1H_130031400"/>
<gene>
    <name evidence="3" type="ORF">PKNOH_S05370400</name>
</gene>
<dbReference type="VEuPathDB" id="PlasmoDB:PKNH_1325900"/>
<name>A0A1Y3DWF6_PLAKN</name>
<sequence>MSFIMATGNRKKSNNCSGCLMEQGGKRSGHFFKVAGFKVFALFVIFLVCFFFGNNLVVENAKEANALQRHNDFSRRLGESSLKVPMNDNSANVPTSGKKGKDYFQRKDENYDKVVKELNEKFRNNYQHSESQNGE</sequence>
<dbReference type="VEuPathDB" id="PlasmoDB:PKNOH_S05370400"/>
<reference evidence="3 4" key="1">
    <citation type="submission" date="2017-05" db="EMBL/GenBank/DDBJ databases">
        <title>PacBio assembly of a Plasmodium knowlesi genome sequence with Hi-C correction and manual annotation of the SICAvar gene family.</title>
        <authorList>
            <person name="Lapp S.A."/>
            <person name="Geraldo J.A."/>
            <person name="Chien J.-T."/>
            <person name="Ay F."/>
            <person name="Pakala S.B."/>
            <person name="Batugedara G."/>
            <person name="Humphrey J.C."/>
            <person name="Debarry J.D."/>
            <person name="Le Roch K.G."/>
            <person name="Galinski M.R."/>
            <person name="Kissinger J.C."/>
        </authorList>
    </citation>
    <scope>NUCLEOTIDE SEQUENCE [LARGE SCALE GENOMIC DNA]</scope>
    <source>
        <strain evidence="4">Malayan Strain Pk1 (A+)</strain>
    </source>
</reference>
<proteinExistence type="predicted"/>
<keyword evidence="2" id="KW-0472">Membrane</keyword>
<dbReference type="EMBL" id="NETL01000019">
    <property type="protein sequence ID" value="OTN67616.1"/>
    <property type="molecule type" value="Genomic_DNA"/>
</dbReference>
<feature type="transmembrane region" description="Helical" evidence="2">
    <location>
        <begin position="31"/>
        <end position="53"/>
    </location>
</feature>
<evidence type="ECO:0000313" key="3">
    <source>
        <dbReference type="EMBL" id="OTN67616.1"/>
    </source>
</evidence>
<keyword evidence="2" id="KW-0812">Transmembrane</keyword>